<evidence type="ECO:0000313" key="2">
    <source>
        <dbReference type="EMBL" id="TKW17881.1"/>
    </source>
</evidence>
<dbReference type="Gramene" id="TKW17881">
    <property type="protein sequence ID" value="TKW17881"/>
    <property type="gene ID" value="SEVIR_5G397700v2"/>
</dbReference>
<evidence type="ECO:0000256" key="1">
    <source>
        <dbReference type="SAM" id="MobiDB-lite"/>
    </source>
</evidence>
<feature type="compositionally biased region" description="Low complexity" evidence="1">
    <location>
        <begin position="36"/>
        <end position="56"/>
    </location>
</feature>
<feature type="compositionally biased region" description="Polar residues" evidence="1">
    <location>
        <begin position="94"/>
        <end position="103"/>
    </location>
</feature>
<gene>
    <name evidence="2" type="ORF">SEVIR_5G397700v2</name>
</gene>
<keyword evidence="3" id="KW-1185">Reference proteome</keyword>
<dbReference type="Proteomes" id="UP000298652">
    <property type="component" value="Chromosome 5"/>
</dbReference>
<organism evidence="2 3">
    <name type="scientific">Setaria viridis</name>
    <name type="common">Green bristlegrass</name>
    <name type="synonym">Setaria italica subsp. viridis</name>
    <dbReference type="NCBI Taxonomy" id="4556"/>
    <lineage>
        <taxon>Eukaryota</taxon>
        <taxon>Viridiplantae</taxon>
        <taxon>Streptophyta</taxon>
        <taxon>Embryophyta</taxon>
        <taxon>Tracheophyta</taxon>
        <taxon>Spermatophyta</taxon>
        <taxon>Magnoliopsida</taxon>
        <taxon>Liliopsida</taxon>
        <taxon>Poales</taxon>
        <taxon>Poaceae</taxon>
        <taxon>PACMAD clade</taxon>
        <taxon>Panicoideae</taxon>
        <taxon>Panicodae</taxon>
        <taxon>Paniceae</taxon>
        <taxon>Cenchrinae</taxon>
        <taxon>Setaria</taxon>
    </lineage>
</organism>
<dbReference type="AlphaFoldDB" id="A0A4U6UN35"/>
<name>A0A4U6UN35_SETVI</name>
<evidence type="ECO:0000313" key="3">
    <source>
        <dbReference type="Proteomes" id="UP000298652"/>
    </source>
</evidence>
<feature type="region of interest" description="Disordered" evidence="1">
    <location>
        <begin position="169"/>
        <end position="261"/>
    </location>
</feature>
<dbReference type="EMBL" id="CM016556">
    <property type="protein sequence ID" value="TKW17881.1"/>
    <property type="molecule type" value="Genomic_DNA"/>
</dbReference>
<sequence>MVGGYSGYRKQLIGVPEVARSGFSPPRRRPPPPGPAASVGHASSTRPSAAAATGGREVTRPAPPVPAVAACRGDPHRHHLTGSRQPGIRPTPPRSTACQGAVTGGSTAENPILAALFKEMVRAMLSIGGGAAPMGLEPPLAITGLPMEGEKWRQQRIRELEVYLRCGRRGWSSPPRGPGGAQPCLLRRGAREERGGRRRRRWREGEGEEVAAGGARGWRAGEREHGEERGEAGQTSSWWRGQCANKGRGKRRGTWVISHQR</sequence>
<feature type="region of interest" description="Disordered" evidence="1">
    <location>
        <begin position="16"/>
        <end position="103"/>
    </location>
</feature>
<accession>A0A4U6UN35</accession>
<reference evidence="2" key="1">
    <citation type="submission" date="2019-03" db="EMBL/GenBank/DDBJ databases">
        <title>WGS assembly of Setaria viridis.</title>
        <authorList>
            <person name="Huang P."/>
            <person name="Jenkins J."/>
            <person name="Grimwood J."/>
            <person name="Barry K."/>
            <person name="Healey A."/>
            <person name="Mamidi S."/>
            <person name="Sreedasyam A."/>
            <person name="Shu S."/>
            <person name="Feldman M."/>
            <person name="Wu J."/>
            <person name="Yu Y."/>
            <person name="Chen C."/>
            <person name="Johnson J."/>
            <person name="Rokhsar D."/>
            <person name="Baxter I."/>
            <person name="Schmutz J."/>
            <person name="Brutnell T."/>
            <person name="Kellogg E."/>
        </authorList>
    </citation>
    <scope>NUCLEOTIDE SEQUENCE [LARGE SCALE GENOMIC DNA]</scope>
</reference>
<feature type="compositionally biased region" description="Basic and acidic residues" evidence="1">
    <location>
        <begin position="219"/>
        <end position="231"/>
    </location>
</feature>
<proteinExistence type="predicted"/>
<protein>
    <submittedName>
        <fullName evidence="2">Uncharacterized protein</fullName>
    </submittedName>
</protein>